<keyword evidence="2" id="KW-1185">Reference proteome</keyword>
<comment type="caution">
    <text evidence="1">The sequence shown here is derived from an EMBL/GenBank/DDBJ whole genome shotgun (WGS) entry which is preliminary data.</text>
</comment>
<reference evidence="1" key="1">
    <citation type="submission" date="2022-09" db="EMBL/GenBank/DDBJ databases">
        <title>A Global Phylogenomic Analysis of the Shiitake Genus Lentinula.</title>
        <authorList>
            <consortium name="DOE Joint Genome Institute"/>
            <person name="Sierra-Patev S."/>
            <person name="Min B."/>
            <person name="Naranjo-Ortiz M."/>
            <person name="Looney B."/>
            <person name="Konkel Z."/>
            <person name="Slot J.C."/>
            <person name="Sakamoto Y."/>
            <person name="Steenwyk J.L."/>
            <person name="Rokas A."/>
            <person name="Carro J."/>
            <person name="Camarero S."/>
            <person name="Ferreira P."/>
            <person name="Molpeceres G."/>
            <person name="Ruiz-Duenas F.J."/>
            <person name="Serrano A."/>
            <person name="Henrissat B."/>
            <person name="Drula E."/>
            <person name="Hughes K.W."/>
            <person name="Mata J.L."/>
            <person name="Ishikawa N.K."/>
            <person name="Vargas-Isla R."/>
            <person name="Ushijima S."/>
            <person name="Smith C.A."/>
            <person name="Ahrendt S."/>
            <person name="Andreopoulos W."/>
            <person name="He G."/>
            <person name="Labutti K."/>
            <person name="Lipzen A."/>
            <person name="Ng V."/>
            <person name="Riley R."/>
            <person name="Sandor L."/>
            <person name="Barry K."/>
            <person name="Martinez A.T."/>
            <person name="Xiao Y."/>
            <person name="Gibbons J.G."/>
            <person name="Terashima K."/>
            <person name="Grigoriev I.V."/>
            <person name="Hibbett D.S."/>
        </authorList>
    </citation>
    <scope>NUCLEOTIDE SEQUENCE</scope>
    <source>
        <strain evidence="1">TMI1499</strain>
    </source>
</reference>
<accession>A0ACC1TK41</accession>
<evidence type="ECO:0000313" key="1">
    <source>
        <dbReference type="EMBL" id="KAJ3804982.1"/>
    </source>
</evidence>
<protein>
    <submittedName>
        <fullName evidence="1">Uncharacterized protein</fullName>
    </submittedName>
</protein>
<sequence>IINGSFSTKEKSRHLISRIVNLLSTKLELGSPMISLYLLNNPDHYTSHYFIPFYWRTYVSTARSVFEENDATSEPKVILTKRWGKIIGLSSSLDYTHRPIQHAHYNLDDWICSFYKAAKNKSKEDIEHEPGLMSLRSSKCSRQLLFLPGHPLVDTHVVATRRDSSMTVPNFVGSLPRPDKDDREYYCCTMLILFCPWQSGEDLKNKNQSWHEAFEAYAFSDQSLLDMKNMNIRFECLDACDDFRAQLKSGKLDITKLPSSIPIQLHEDLVNKLDGSQLDMNSSDMEEPGHSYDQYTQDKKGPFFLKRESAMKAMKDILFNIGWVTPLTGNIQPKPIPIYTPIQLPYEKPQHWDLILKAMRDHVLAAHEKSRGLPSADNDTNKNSEPGKYRPNIVEICDKYYFDKLGLEYGSIKELTLNIVKCHNLNNEQERAFRIIAQHSACSVSEPLQMYIGGMGGTGKSQVIKALLQFFADRNSSFAIVTSAPTGNAAALLGGST</sequence>
<gene>
    <name evidence="1" type="ORF">F5876DRAFT_3337</name>
</gene>
<proteinExistence type="predicted"/>
<name>A0ACC1TK41_9AGAR</name>
<organism evidence="1 2">
    <name type="scientific">Lentinula aff. lateritia</name>
    <dbReference type="NCBI Taxonomy" id="2804960"/>
    <lineage>
        <taxon>Eukaryota</taxon>
        <taxon>Fungi</taxon>
        <taxon>Dikarya</taxon>
        <taxon>Basidiomycota</taxon>
        <taxon>Agaricomycotina</taxon>
        <taxon>Agaricomycetes</taxon>
        <taxon>Agaricomycetidae</taxon>
        <taxon>Agaricales</taxon>
        <taxon>Marasmiineae</taxon>
        <taxon>Omphalotaceae</taxon>
        <taxon>Lentinula</taxon>
    </lineage>
</organism>
<dbReference type="Proteomes" id="UP001163835">
    <property type="component" value="Unassembled WGS sequence"/>
</dbReference>
<feature type="non-terminal residue" evidence="1">
    <location>
        <position position="497"/>
    </location>
</feature>
<feature type="non-terminal residue" evidence="1">
    <location>
        <position position="1"/>
    </location>
</feature>
<evidence type="ECO:0000313" key="2">
    <source>
        <dbReference type="Proteomes" id="UP001163835"/>
    </source>
</evidence>
<dbReference type="EMBL" id="MU795729">
    <property type="protein sequence ID" value="KAJ3804982.1"/>
    <property type="molecule type" value="Genomic_DNA"/>
</dbReference>